<comment type="similarity">
    <text evidence="4">Belongs to the ABC transporter superfamily. Macrolide exporter (TC 3.A.1.122) family.</text>
</comment>
<proteinExistence type="inferred from homology"/>
<dbReference type="PROSITE" id="PS00211">
    <property type="entry name" value="ABC_TRANSPORTER_1"/>
    <property type="match status" value="1"/>
</dbReference>
<dbReference type="PANTHER" id="PTHR24220">
    <property type="entry name" value="IMPORT ATP-BINDING PROTEIN"/>
    <property type="match status" value="1"/>
</dbReference>
<evidence type="ECO:0000256" key="1">
    <source>
        <dbReference type="ARBA" id="ARBA00022448"/>
    </source>
</evidence>
<dbReference type="FunFam" id="3.40.50.300:FF:000032">
    <property type="entry name" value="Export ABC transporter ATP-binding protein"/>
    <property type="match status" value="1"/>
</dbReference>
<dbReference type="GO" id="GO:0005886">
    <property type="term" value="C:plasma membrane"/>
    <property type="evidence" value="ECO:0007669"/>
    <property type="project" value="TreeGrafter"/>
</dbReference>
<evidence type="ECO:0000313" key="7">
    <source>
        <dbReference type="Proteomes" id="UP000249417"/>
    </source>
</evidence>
<evidence type="ECO:0000256" key="2">
    <source>
        <dbReference type="ARBA" id="ARBA00022741"/>
    </source>
</evidence>
<dbReference type="PANTHER" id="PTHR24220:SF689">
    <property type="entry name" value="LIPOPROTEIN-RELEASING SYSTEM ATP-BINDING PROTEIN LOLD"/>
    <property type="match status" value="1"/>
</dbReference>
<comment type="caution">
    <text evidence="6">The sequence shown here is derived from an EMBL/GenBank/DDBJ whole genome shotgun (WGS) entry which is preliminary data.</text>
</comment>
<keyword evidence="1" id="KW-0813">Transport</keyword>
<dbReference type="GO" id="GO:0022857">
    <property type="term" value="F:transmembrane transporter activity"/>
    <property type="evidence" value="ECO:0007669"/>
    <property type="project" value="TreeGrafter"/>
</dbReference>
<dbReference type="Proteomes" id="UP000249417">
    <property type="component" value="Unassembled WGS sequence"/>
</dbReference>
<evidence type="ECO:0000256" key="3">
    <source>
        <dbReference type="ARBA" id="ARBA00022840"/>
    </source>
</evidence>
<dbReference type="InterPro" id="IPR017911">
    <property type="entry name" value="MacB-like_ATP-bd"/>
</dbReference>
<dbReference type="InterPro" id="IPR017871">
    <property type="entry name" value="ABC_transporter-like_CS"/>
</dbReference>
<keyword evidence="2" id="KW-0547">Nucleotide-binding</keyword>
<reference evidence="6 7" key="1">
    <citation type="submission" date="2017-08" db="EMBL/GenBank/DDBJ databases">
        <title>Infants hospitalized years apart are colonized by the same room-sourced microbial strains.</title>
        <authorList>
            <person name="Brooks B."/>
            <person name="Olm M.R."/>
            <person name="Firek B.A."/>
            <person name="Baker R."/>
            <person name="Thomas B.C."/>
            <person name="Morowitz M.J."/>
            <person name="Banfield J.F."/>
        </authorList>
    </citation>
    <scope>NUCLEOTIDE SEQUENCE [LARGE SCALE GENOMIC DNA]</scope>
    <source>
        <strain evidence="6">S2_005_002_R2_29</strain>
    </source>
</reference>
<protein>
    <submittedName>
        <fullName evidence="6">ABC transporter</fullName>
    </submittedName>
</protein>
<dbReference type="SUPFAM" id="SSF52540">
    <property type="entry name" value="P-loop containing nucleoside triphosphate hydrolases"/>
    <property type="match status" value="1"/>
</dbReference>
<dbReference type="EMBL" id="QFQB01000070">
    <property type="protein sequence ID" value="PZQ44950.1"/>
    <property type="molecule type" value="Genomic_DNA"/>
</dbReference>
<dbReference type="InterPro" id="IPR003439">
    <property type="entry name" value="ABC_transporter-like_ATP-bd"/>
</dbReference>
<dbReference type="InterPro" id="IPR027417">
    <property type="entry name" value="P-loop_NTPase"/>
</dbReference>
<gene>
    <name evidence="6" type="ORF">DI551_08910</name>
</gene>
<dbReference type="GO" id="GO:0005524">
    <property type="term" value="F:ATP binding"/>
    <property type="evidence" value="ECO:0007669"/>
    <property type="project" value="UniProtKB-KW"/>
</dbReference>
<evidence type="ECO:0000313" key="6">
    <source>
        <dbReference type="EMBL" id="PZQ44950.1"/>
    </source>
</evidence>
<dbReference type="InterPro" id="IPR003593">
    <property type="entry name" value="AAA+_ATPase"/>
</dbReference>
<dbReference type="Pfam" id="PF00005">
    <property type="entry name" value="ABC_tran"/>
    <property type="match status" value="1"/>
</dbReference>
<dbReference type="GO" id="GO:0089705">
    <property type="term" value="P:protein localization to outer membrane"/>
    <property type="evidence" value="ECO:0007669"/>
    <property type="project" value="TreeGrafter"/>
</dbReference>
<dbReference type="GO" id="GO:0016887">
    <property type="term" value="F:ATP hydrolysis activity"/>
    <property type="evidence" value="ECO:0007669"/>
    <property type="project" value="InterPro"/>
</dbReference>
<dbReference type="Gene3D" id="3.40.50.300">
    <property type="entry name" value="P-loop containing nucleotide triphosphate hydrolases"/>
    <property type="match status" value="1"/>
</dbReference>
<keyword evidence="3" id="KW-0067">ATP-binding</keyword>
<sequence>MSDILLKTQDLKRVYQQGGEALTILHDVNIEIKAGEIVALVGPSGSGKSTLLQMTGLLDKPTSGKVFIAGQEAKASGDDEHRTALRRKYLGFVYQFHYLLPEFTALENVVIPQMISGVNKKDAEERGVELLTRLRLDHRLTHRPARLSGGEQQRVAIARALANNCKLLLADEPTGNLDPETSNGVFEMLTDLVRSSGIGAMIATHNMDLAERMDRILELKAGRIISY</sequence>
<dbReference type="AlphaFoldDB" id="A0A2W5Q0V5"/>
<accession>A0A2W5Q0V5</accession>
<dbReference type="GO" id="GO:0044874">
    <property type="term" value="P:lipoprotein localization to outer membrane"/>
    <property type="evidence" value="ECO:0007669"/>
    <property type="project" value="TreeGrafter"/>
</dbReference>
<dbReference type="InterPro" id="IPR015854">
    <property type="entry name" value="ABC_transpr_LolD-like"/>
</dbReference>
<evidence type="ECO:0000256" key="4">
    <source>
        <dbReference type="ARBA" id="ARBA00038388"/>
    </source>
</evidence>
<name>A0A2W5Q0V5_9BACT</name>
<dbReference type="CDD" id="cd03255">
    <property type="entry name" value="ABC_MJ0796_LolCDE_FtsE"/>
    <property type="match status" value="1"/>
</dbReference>
<evidence type="ECO:0000259" key="5">
    <source>
        <dbReference type="PROSITE" id="PS50893"/>
    </source>
</evidence>
<organism evidence="6 7">
    <name type="scientific">Micavibrio aeruginosavorus</name>
    <dbReference type="NCBI Taxonomy" id="349221"/>
    <lineage>
        <taxon>Bacteria</taxon>
        <taxon>Pseudomonadati</taxon>
        <taxon>Bdellovibrionota</taxon>
        <taxon>Bdellovibrionia</taxon>
        <taxon>Bdellovibrionales</taxon>
        <taxon>Pseudobdellovibrionaceae</taxon>
        <taxon>Micavibrio</taxon>
    </lineage>
</organism>
<dbReference type="GO" id="GO:0098796">
    <property type="term" value="C:membrane protein complex"/>
    <property type="evidence" value="ECO:0007669"/>
    <property type="project" value="UniProtKB-ARBA"/>
</dbReference>
<dbReference type="SMART" id="SM00382">
    <property type="entry name" value="AAA"/>
    <property type="match status" value="1"/>
</dbReference>
<dbReference type="PROSITE" id="PS50893">
    <property type="entry name" value="ABC_TRANSPORTER_2"/>
    <property type="match status" value="1"/>
</dbReference>
<feature type="domain" description="ABC transporter" evidence="5">
    <location>
        <begin position="6"/>
        <end position="227"/>
    </location>
</feature>